<dbReference type="Pfam" id="PF01095">
    <property type="entry name" value="Pectinesterase"/>
    <property type="match status" value="1"/>
</dbReference>
<dbReference type="InterPro" id="IPR012334">
    <property type="entry name" value="Pectin_lyas_fold"/>
</dbReference>
<keyword evidence="11" id="KW-1133">Transmembrane helix</keyword>
<keyword evidence="14" id="KW-1185">Reference proteome</keyword>
<comment type="catalytic activity">
    <reaction evidence="10">
        <text>[(1-&gt;4)-alpha-D-galacturonosyl methyl ester](n) + n H2O = [(1-&gt;4)-alpha-D-galacturonosyl](n) + n methanol + n H(+)</text>
        <dbReference type="Rhea" id="RHEA:22380"/>
        <dbReference type="Rhea" id="RHEA-COMP:14570"/>
        <dbReference type="Rhea" id="RHEA-COMP:14573"/>
        <dbReference type="ChEBI" id="CHEBI:15377"/>
        <dbReference type="ChEBI" id="CHEBI:15378"/>
        <dbReference type="ChEBI" id="CHEBI:17790"/>
        <dbReference type="ChEBI" id="CHEBI:140522"/>
        <dbReference type="ChEBI" id="CHEBI:140523"/>
        <dbReference type="EC" id="3.1.1.11"/>
    </reaction>
</comment>
<dbReference type="NCBIfam" id="TIGR01614">
    <property type="entry name" value="PME_inhib"/>
    <property type="match status" value="1"/>
</dbReference>
<evidence type="ECO:0000259" key="12">
    <source>
        <dbReference type="SMART" id="SM00856"/>
    </source>
</evidence>
<evidence type="ECO:0000256" key="5">
    <source>
        <dbReference type="ARBA" id="ARBA00022801"/>
    </source>
</evidence>
<dbReference type="GO" id="GO:0030599">
    <property type="term" value="F:pectinesterase activity"/>
    <property type="evidence" value="ECO:0007669"/>
    <property type="project" value="UniProtKB-UniRule"/>
</dbReference>
<dbReference type="SUPFAM" id="SSF101148">
    <property type="entry name" value="Plant invertase/pectin methylesterase inhibitor"/>
    <property type="match status" value="1"/>
</dbReference>
<feature type="domain" description="Pectinesterase inhibitor" evidence="12">
    <location>
        <begin position="65"/>
        <end position="224"/>
    </location>
</feature>
<evidence type="ECO:0000313" key="13">
    <source>
        <dbReference type="EMBL" id="VVB00192.1"/>
    </source>
</evidence>
<evidence type="ECO:0000256" key="8">
    <source>
        <dbReference type="ARBA" id="ARBA00023180"/>
    </source>
</evidence>
<dbReference type="FunFam" id="2.160.20.10:FF:000001">
    <property type="entry name" value="Pectinesterase"/>
    <property type="match status" value="1"/>
</dbReference>
<accession>A0A565BH58</accession>
<keyword evidence="5 10" id="KW-0378">Hydrolase</keyword>
<dbReference type="PANTHER" id="PTHR31707">
    <property type="entry name" value="PECTINESTERASE"/>
    <property type="match status" value="1"/>
</dbReference>
<dbReference type="GO" id="GO:0045490">
    <property type="term" value="P:pectin catabolic process"/>
    <property type="evidence" value="ECO:0007669"/>
    <property type="project" value="UniProtKB-UniRule"/>
</dbReference>
<dbReference type="PROSITE" id="PS00503">
    <property type="entry name" value="PECTINESTERASE_2"/>
    <property type="match status" value="1"/>
</dbReference>
<dbReference type="InterPro" id="IPR035513">
    <property type="entry name" value="Invertase/methylesterase_inhib"/>
</dbReference>
<dbReference type="SUPFAM" id="SSF51126">
    <property type="entry name" value="Pectin lyase-like"/>
    <property type="match status" value="1"/>
</dbReference>
<feature type="active site" evidence="9">
    <location>
        <position position="411"/>
    </location>
</feature>
<evidence type="ECO:0000256" key="7">
    <source>
        <dbReference type="ARBA" id="ARBA00023157"/>
    </source>
</evidence>
<dbReference type="GO" id="GO:0042545">
    <property type="term" value="P:cell wall modification"/>
    <property type="evidence" value="ECO:0007669"/>
    <property type="project" value="UniProtKB-UniRule"/>
</dbReference>
<comment type="caution">
    <text evidence="13">The sequence shown here is derived from an EMBL/GenBank/DDBJ whole genome shotgun (WGS) entry which is preliminary data.</text>
</comment>
<evidence type="ECO:0000256" key="2">
    <source>
        <dbReference type="ARBA" id="ARBA00006027"/>
    </source>
</evidence>
<evidence type="ECO:0000256" key="4">
    <source>
        <dbReference type="ARBA" id="ARBA00013229"/>
    </source>
</evidence>
<dbReference type="UniPathway" id="UPA00545">
    <property type="reaction ID" value="UER00823"/>
</dbReference>
<feature type="transmembrane region" description="Helical" evidence="11">
    <location>
        <begin position="29"/>
        <end position="49"/>
    </location>
</feature>
<gene>
    <name evidence="13" type="ORF">ANE_LOCUS10636</name>
</gene>
<dbReference type="CDD" id="cd15798">
    <property type="entry name" value="PMEI-like_3"/>
    <property type="match status" value="1"/>
</dbReference>
<sequence length="568" mass="62075">MDLKSIKEYFKVDSTQDFALRRQTRNRRITLALLIALLIIIGGCIGAFAHSRKNNSKPSSTPELTPAASLKSVCSVTQFPDACISSISKIPSSSNTTDPESLFKLSLKVVVDELGSISGLPKTLSDASNDERVKSALGVCGDLIQDSIDQLVDTVAALEEGGDVKTILNAKKLEDVKTWLSAALTFHETCFDTLDEVETEYTESLTLKSAMKNSTEYTSNSLAIVAKVLSFGVPQRRLLNSHPSWVRPTVRRLLEEKRKTPDITVAADGSGDVKTITEAVAKIPSKSKTRFHIYVKSGTYLENVVLDKSKWNVMMYGDGNTETIISGSKSNGTGSLTFLSATFAVQGEGFIMKDIGIINTAGPKNGQAVALKSGSDFSVFYRCSFEGYQDTLYPHSHRQFYRDCDITGTVDFIFGNAAVVFQGCNIRPRQPLPGQFNTITAQGKTDTNQNTGISIQYCTISGANGDVTAATYLGRPWKKYSKTVVMQSKIGSVVSPAGWTPWGSEDPPSTIFYGEYKNSGPGSDLTQRVKWVGYTPVMTDIDVWHVMVYNFIQGMEWIEATGVPFDPK</sequence>
<dbReference type="InterPro" id="IPR000070">
    <property type="entry name" value="Pectinesterase_cat"/>
</dbReference>
<evidence type="ECO:0000313" key="14">
    <source>
        <dbReference type="Proteomes" id="UP000489600"/>
    </source>
</evidence>
<keyword evidence="6 10" id="KW-0063">Aspartyl esterase</keyword>
<dbReference type="Proteomes" id="UP000489600">
    <property type="component" value="Unassembled WGS sequence"/>
</dbReference>
<dbReference type="AlphaFoldDB" id="A0A565BH58"/>
<dbReference type="EC" id="3.1.1.11" evidence="4 10"/>
<protein>
    <recommendedName>
        <fullName evidence="4 10">Pectinesterase</fullName>
        <ecNumber evidence="4 10">3.1.1.11</ecNumber>
    </recommendedName>
</protein>
<name>A0A565BH58_9BRAS</name>
<evidence type="ECO:0000256" key="6">
    <source>
        <dbReference type="ARBA" id="ARBA00023085"/>
    </source>
</evidence>
<keyword evidence="11" id="KW-0472">Membrane</keyword>
<keyword evidence="8" id="KW-0325">Glycoprotein</keyword>
<comment type="similarity">
    <text evidence="2">In the N-terminal section; belongs to the PMEI family.</text>
</comment>
<dbReference type="Pfam" id="PF04043">
    <property type="entry name" value="PMEI"/>
    <property type="match status" value="1"/>
</dbReference>
<evidence type="ECO:0000256" key="1">
    <source>
        <dbReference type="ARBA" id="ARBA00005184"/>
    </source>
</evidence>
<dbReference type="InterPro" id="IPR011050">
    <property type="entry name" value="Pectin_lyase_fold/virulence"/>
</dbReference>
<reference evidence="13" key="1">
    <citation type="submission" date="2019-07" db="EMBL/GenBank/DDBJ databases">
        <authorList>
            <person name="Dittberner H."/>
        </authorList>
    </citation>
    <scope>NUCLEOTIDE SEQUENCE [LARGE SCALE GENOMIC DNA]</scope>
</reference>
<dbReference type="FunFam" id="1.20.140.40:FF:000010">
    <property type="entry name" value="Pectinesterase"/>
    <property type="match status" value="1"/>
</dbReference>
<comment type="pathway">
    <text evidence="1 10">Glycan metabolism; pectin degradation; 2-dehydro-3-deoxy-D-gluconate from pectin: step 1/5.</text>
</comment>
<dbReference type="InterPro" id="IPR033131">
    <property type="entry name" value="Pectinesterase_Asp_AS"/>
</dbReference>
<dbReference type="Gene3D" id="1.20.140.40">
    <property type="entry name" value="Invertase/pectin methylesterase inhibitor family protein"/>
    <property type="match status" value="1"/>
</dbReference>
<evidence type="ECO:0000256" key="11">
    <source>
        <dbReference type="SAM" id="Phobius"/>
    </source>
</evidence>
<evidence type="ECO:0000256" key="9">
    <source>
        <dbReference type="PROSITE-ProRule" id="PRU10040"/>
    </source>
</evidence>
<dbReference type="Gene3D" id="2.160.20.10">
    <property type="entry name" value="Single-stranded right-handed beta-helix, Pectin lyase-like"/>
    <property type="match status" value="1"/>
</dbReference>
<dbReference type="GO" id="GO:0004857">
    <property type="term" value="F:enzyme inhibitor activity"/>
    <property type="evidence" value="ECO:0007669"/>
    <property type="project" value="InterPro"/>
</dbReference>
<dbReference type="EMBL" id="CABITT030000004">
    <property type="protein sequence ID" value="VVB00192.1"/>
    <property type="molecule type" value="Genomic_DNA"/>
</dbReference>
<comment type="similarity">
    <text evidence="3">In the C-terminal section; belongs to the pectinesterase family.</text>
</comment>
<organism evidence="13 14">
    <name type="scientific">Arabis nemorensis</name>
    <dbReference type="NCBI Taxonomy" id="586526"/>
    <lineage>
        <taxon>Eukaryota</taxon>
        <taxon>Viridiplantae</taxon>
        <taxon>Streptophyta</taxon>
        <taxon>Embryophyta</taxon>
        <taxon>Tracheophyta</taxon>
        <taxon>Spermatophyta</taxon>
        <taxon>Magnoliopsida</taxon>
        <taxon>eudicotyledons</taxon>
        <taxon>Gunneridae</taxon>
        <taxon>Pentapetalae</taxon>
        <taxon>rosids</taxon>
        <taxon>malvids</taxon>
        <taxon>Brassicales</taxon>
        <taxon>Brassicaceae</taxon>
        <taxon>Arabideae</taxon>
        <taxon>Arabis</taxon>
    </lineage>
</organism>
<dbReference type="SMART" id="SM00856">
    <property type="entry name" value="PMEI"/>
    <property type="match status" value="1"/>
</dbReference>
<dbReference type="OrthoDB" id="2019149at2759"/>
<evidence type="ECO:0000256" key="10">
    <source>
        <dbReference type="RuleBase" id="RU000589"/>
    </source>
</evidence>
<dbReference type="InterPro" id="IPR006501">
    <property type="entry name" value="Pectinesterase_inhib_dom"/>
</dbReference>
<keyword evidence="11" id="KW-0812">Transmembrane</keyword>
<keyword evidence="7" id="KW-1015">Disulfide bond</keyword>
<evidence type="ECO:0000256" key="3">
    <source>
        <dbReference type="ARBA" id="ARBA00007786"/>
    </source>
</evidence>
<proteinExistence type="inferred from homology"/>